<dbReference type="Proteomes" id="UP000015106">
    <property type="component" value="Chromosome 6"/>
</dbReference>
<dbReference type="PANTHER" id="PTHR19321">
    <property type="entry name" value="PROTEIN REGULATOR OF CYTOKINESIS 1 PRC1-RELATED"/>
    <property type="match status" value="1"/>
</dbReference>
<evidence type="ECO:0000313" key="3">
    <source>
        <dbReference type="EnsemblPlants" id="TuG1812G0600002450.01.T01"/>
    </source>
</evidence>
<dbReference type="GO" id="GO:0005819">
    <property type="term" value="C:spindle"/>
    <property type="evidence" value="ECO:0007669"/>
    <property type="project" value="TreeGrafter"/>
</dbReference>
<dbReference type="GO" id="GO:0005874">
    <property type="term" value="C:microtubule"/>
    <property type="evidence" value="ECO:0007669"/>
    <property type="project" value="UniProtKB-KW"/>
</dbReference>
<reference evidence="3" key="3">
    <citation type="submission" date="2022-06" db="UniProtKB">
        <authorList>
            <consortium name="EnsemblPlants"/>
        </authorList>
    </citation>
    <scope>IDENTIFICATION</scope>
</reference>
<protein>
    <submittedName>
        <fullName evidence="3">Uncharacterized protein</fullName>
    </submittedName>
</protein>
<dbReference type="GO" id="GO:0005737">
    <property type="term" value="C:cytoplasm"/>
    <property type="evidence" value="ECO:0007669"/>
    <property type="project" value="TreeGrafter"/>
</dbReference>
<accession>A0A8R7QS76</accession>
<proteinExistence type="inferred from homology"/>
<name>A0A8R7QS76_TRIUA</name>
<dbReference type="InterPro" id="IPR007145">
    <property type="entry name" value="MAP65_Ase1_PRC1"/>
</dbReference>
<dbReference type="GO" id="GO:0008017">
    <property type="term" value="F:microtubule binding"/>
    <property type="evidence" value="ECO:0007669"/>
    <property type="project" value="InterPro"/>
</dbReference>
<reference evidence="4" key="1">
    <citation type="journal article" date="2013" name="Nature">
        <title>Draft genome of the wheat A-genome progenitor Triticum urartu.</title>
        <authorList>
            <person name="Ling H.Q."/>
            <person name="Zhao S."/>
            <person name="Liu D."/>
            <person name="Wang J."/>
            <person name="Sun H."/>
            <person name="Zhang C."/>
            <person name="Fan H."/>
            <person name="Li D."/>
            <person name="Dong L."/>
            <person name="Tao Y."/>
            <person name="Gao C."/>
            <person name="Wu H."/>
            <person name="Li Y."/>
            <person name="Cui Y."/>
            <person name="Guo X."/>
            <person name="Zheng S."/>
            <person name="Wang B."/>
            <person name="Yu K."/>
            <person name="Liang Q."/>
            <person name="Yang W."/>
            <person name="Lou X."/>
            <person name="Chen J."/>
            <person name="Feng M."/>
            <person name="Jian J."/>
            <person name="Zhang X."/>
            <person name="Luo G."/>
            <person name="Jiang Y."/>
            <person name="Liu J."/>
            <person name="Wang Z."/>
            <person name="Sha Y."/>
            <person name="Zhang B."/>
            <person name="Wu H."/>
            <person name="Tang D."/>
            <person name="Shen Q."/>
            <person name="Xue P."/>
            <person name="Zou S."/>
            <person name="Wang X."/>
            <person name="Liu X."/>
            <person name="Wang F."/>
            <person name="Yang Y."/>
            <person name="An X."/>
            <person name="Dong Z."/>
            <person name="Zhang K."/>
            <person name="Zhang X."/>
            <person name="Luo M.C."/>
            <person name="Dvorak J."/>
            <person name="Tong Y."/>
            <person name="Wang J."/>
            <person name="Yang H."/>
            <person name="Li Z."/>
            <person name="Wang D."/>
            <person name="Zhang A."/>
            <person name="Wang J."/>
        </authorList>
    </citation>
    <scope>NUCLEOTIDE SEQUENCE</scope>
    <source>
        <strain evidence="4">cv. G1812</strain>
    </source>
</reference>
<dbReference type="AlphaFoldDB" id="A0A8R7QS76"/>
<reference evidence="3" key="2">
    <citation type="submission" date="2018-03" db="EMBL/GenBank/DDBJ databases">
        <title>The Triticum urartu genome reveals the dynamic nature of wheat genome evolution.</title>
        <authorList>
            <person name="Ling H."/>
            <person name="Ma B."/>
            <person name="Shi X."/>
            <person name="Liu H."/>
            <person name="Dong L."/>
            <person name="Sun H."/>
            <person name="Cao Y."/>
            <person name="Gao Q."/>
            <person name="Zheng S."/>
            <person name="Li Y."/>
            <person name="Yu Y."/>
            <person name="Du H."/>
            <person name="Qi M."/>
            <person name="Li Y."/>
            <person name="Yu H."/>
            <person name="Cui Y."/>
            <person name="Wang N."/>
            <person name="Chen C."/>
            <person name="Wu H."/>
            <person name="Zhao Y."/>
            <person name="Zhang J."/>
            <person name="Li Y."/>
            <person name="Zhou W."/>
            <person name="Zhang B."/>
            <person name="Hu W."/>
            <person name="Eijk M."/>
            <person name="Tang J."/>
            <person name="Witsenboer H."/>
            <person name="Zhao S."/>
            <person name="Li Z."/>
            <person name="Zhang A."/>
            <person name="Wang D."/>
            <person name="Liang C."/>
        </authorList>
    </citation>
    <scope>NUCLEOTIDE SEQUENCE [LARGE SCALE GENOMIC DNA]</scope>
    <source>
        <strain evidence="3">cv. G1812</strain>
    </source>
</reference>
<organism evidence="3 4">
    <name type="scientific">Triticum urartu</name>
    <name type="common">Red wild einkorn</name>
    <name type="synonym">Crithodium urartu</name>
    <dbReference type="NCBI Taxonomy" id="4572"/>
    <lineage>
        <taxon>Eukaryota</taxon>
        <taxon>Viridiplantae</taxon>
        <taxon>Streptophyta</taxon>
        <taxon>Embryophyta</taxon>
        <taxon>Tracheophyta</taxon>
        <taxon>Spermatophyta</taxon>
        <taxon>Magnoliopsida</taxon>
        <taxon>Liliopsida</taxon>
        <taxon>Poales</taxon>
        <taxon>Poaceae</taxon>
        <taxon>BOP clade</taxon>
        <taxon>Pooideae</taxon>
        <taxon>Triticodae</taxon>
        <taxon>Triticeae</taxon>
        <taxon>Triticinae</taxon>
        <taxon>Triticum</taxon>
    </lineage>
</organism>
<dbReference type="GO" id="GO:0000226">
    <property type="term" value="P:microtubule cytoskeleton organization"/>
    <property type="evidence" value="ECO:0007669"/>
    <property type="project" value="InterPro"/>
</dbReference>
<dbReference type="Gramene" id="TuG1812G0600002450.01.T01">
    <property type="protein sequence ID" value="TuG1812G0600002450.01.T01"/>
    <property type="gene ID" value="TuG1812G0600002450.01"/>
</dbReference>
<dbReference type="EnsemblPlants" id="TuG1812G0600002450.01.T01">
    <property type="protein sequence ID" value="TuG1812G0600002450.01.T01"/>
    <property type="gene ID" value="TuG1812G0600002450.01"/>
</dbReference>
<keyword evidence="2" id="KW-0493">Microtubule</keyword>
<evidence type="ECO:0000313" key="4">
    <source>
        <dbReference type="Proteomes" id="UP000015106"/>
    </source>
</evidence>
<evidence type="ECO:0000256" key="2">
    <source>
        <dbReference type="ARBA" id="ARBA00022701"/>
    </source>
</evidence>
<evidence type="ECO:0000256" key="1">
    <source>
        <dbReference type="ARBA" id="ARBA00006187"/>
    </source>
</evidence>
<dbReference type="PANTHER" id="PTHR19321:SF7">
    <property type="entry name" value="65-KDA MICROTUBULE-ASSOCIATED PROTEIN 3"/>
    <property type="match status" value="1"/>
</dbReference>
<dbReference type="Pfam" id="PF03999">
    <property type="entry name" value="MAP65_ASE1"/>
    <property type="match status" value="1"/>
</dbReference>
<comment type="similarity">
    <text evidence="1">Belongs to the MAP65/ASE1 family.</text>
</comment>
<sequence>MGSAVKDHQQQLHPCDSLLLELNVGEPDTVRDKMLLELEQECLDVYKRKVDQVNRCRAQLRQSIAEAEAELTGICSVIGELPVHV</sequence>
<keyword evidence="4" id="KW-1185">Reference proteome</keyword>